<dbReference type="PANTHER" id="PTHR12110">
    <property type="entry name" value="HYDROXYPYRUVATE ISOMERASE"/>
    <property type="match status" value="1"/>
</dbReference>
<dbReference type="PANTHER" id="PTHR12110:SF41">
    <property type="entry name" value="INOSOSE DEHYDRATASE"/>
    <property type="match status" value="1"/>
</dbReference>
<dbReference type="eggNOG" id="COG1082">
    <property type="taxonomic scope" value="Bacteria"/>
</dbReference>
<dbReference type="Gene3D" id="3.20.20.150">
    <property type="entry name" value="Divalent-metal-dependent TIM barrel enzymes"/>
    <property type="match status" value="1"/>
</dbReference>
<evidence type="ECO:0000313" key="2">
    <source>
        <dbReference type="EMBL" id="AFD06117.1"/>
    </source>
</evidence>
<dbReference type="RefSeq" id="WP_014679345.1">
    <property type="nucleotide sequence ID" value="NC_017770.1"/>
</dbReference>
<dbReference type="GO" id="GO:0016853">
    <property type="term" value="F:isomerase activity"/>
    <property type="evidence" value="ECO:0007669"/>
    <property type="project" value="UniProtKB-KW"/>
</dbReference>
<keyword evidence="2" id="KW-0413">Isomerase</keyword>
<organism evidence="2 3">
    <name type="scientific">Solitalea canadensis (strain ATCC 29591 / DSM 3403 / JCM 21819 / LMG 8368 / NBRC 15130 / NCIMB 12057 / USAM 9D)</name>
    <name type="common">Flexibacter canadensis</name>
    <dbReference type="NCBI Taxonomy" id="929556"/>
    <lineage>
        <taxon>Bacteria</taxon>
        <taxon>Pseudomonadati</taxon>
        <taxon>Bacteroidota</taxon>
        <taxon>Sphingobacteriia</taxon>
        <taxon>Sphingobacteriales</taxon>
        <taxon>Sphingobacteriaceae</taxon>
        <taxon>Solitalea</taxon>
    </lineage>
</organism>
<dbReference type="Proteomes" id="UP000007590">
    <property type="component" value="Chromosome"/>
</dbReference>
<proteinExistence type="predicted"/>
<dbReference type="Pfam" id="PF01261">
    <property type="entry name" value="AP_endonuc_2"/>
    <property type="match status" value="1"/>
</dbReference>
<dbReference type="SUPFAM" id="SSF51658">
    <property type="entry name" value="Xylose isomerase-like"/>
    <property type="match status" value="1"/>
</dbReference>
<reference evidence="2" key="1">
    <citation type="submission" date="2012-02" db="EMBL/GenBank/DDBJ databases">
        <title>The complete genome of Solitalea canadensis DSM 3403.</title>
        <authorList>
            <consortium name="US DOE Joint Genome Institute (JGI-PGF)"/>
            <person name="Lucas S."/>
            <person name="Copeland A."/>
            <person name="Lapidus A."/>
            <person name="Glavina del Rio T."/>
            <person name="Dalin E."/>
            <person name="Tice H."/>
            <person name="Bruce D."/>
            <person name="Goodwin L."/>
            <person name="Pitluck S."/>
            <person name="Peters L."/>
            <person name="Ovchinnikova G."/>
            <person name="Lu M."/>
            <person name="Kyrpides N."/>
            <person name="Mavromatis K."/>
            <person name="Ivanova N."/>
            <person name="Brettin T."/>
            <person name="Detter J.C."/>
            <person name="Han C."/>
            <person name="Larimer F."/>
            <person name="Land M."/>
            <person name="Hauser L."/>
            <person name="Markowitz V."/>
            <person name="Cheng J.-F."/>
            <person name="Hugenholtz P."/>
            <person name="Woyke T."/>
            <person name="Wu D."/>
            <person name="Spring S."/>
            <person name="Schroeder M."/>
            <person name="Kopitz M."/>
            <person name="Brambilla E."/>
            <person name="Klenk H.-P."/>
            <person name="Eisen J.A."/>
        </authorList>
    </citation>
    <scope>NUCLEOTIDE SEQUENCE</scope>
    <source>
        <strain evidence="2">DSM 3403</strain>
    </source>
</reference>
<evidence type="ECO:0000313" key="3">
    <source>
        <dbReference type="Proteomes" id="UP000007590"/>
    </source>
</evidence>
<protein>
    <submittedName>
        <fullName evidence="2">Sugar phosphate isomerase/epimerase</fullName>
    </submittedName>
</protein>
<dbReference type="EMBL" id="CP003349">
    <property type="protein sequence ID" value="AFD06117.1"/>
    <property type="molecule type" value="Genomic_DNA"/>
</dbReference>
<evidence type="ECO:0000259" key="1">
    <source>
        <dbReference type="Pfam" id="PF01261"/>
    </source>
</evidence>
<dbReference type="KEGG" id="scn:Solca_1009"/>
<dbReference type="InterPro" id="IPR036237">
    <property type="entry name" value="Xyl_isomerase-like_sf"/>
</dbReference>
<name>H8KQ08_SOLCM</name>
<sequence>MKISRKTFLIQSGITAAGIALMPNALFAKTTKNAGLQLYSLRDYLPSDVKGVIEKVAISGYKEVETYGYDPEKGFWGLTPKEFKTLLKANGLTSPSGHYGMDHLFAAANYDELKRAAEAAAIVGQMYVTVPFLQEKERKTVDDFKRIVDKINKAAVICESAGLKLAYHNHDFEFTTIDGTYLYKELLTSTSSNVYFELDLYWAVRAGHDPVQLFKDYPKRFVMVHVKDMDKVTPNLNTEIGSGSIDFKLIINQAIRSGVQHFFVEQENFKIDPFQSIKQSADYVQSTLLK</sequence>
<dbReference type="HOGENOM" id="CLU_059523_1_0_10"/>
<keyword evidence="3" id="KW-1185">Reference proteome</keyword>
<accession>H8KQ08</accession>
<feature type="domain" description="Xylose isomerase-like TIM barrel" evidence="1">
    <location>
        <begin position="55"/>
        <end position="285"/>
    </location>
</feature>
<dbReference type="STRING" id="929556.Solca_1009"/>
<dbReference type="InterPro" id="IPR013022">
    <property type="entry name" value="Xyl_isomerase-like_TIM-brl"/>
</dbReference>
<gene>
    <name evidence="2" type="ordered locus">Solca_1009</name>
</gene>
<dbReference type="InterPro" id="IPR050312">
    <property type="entry name" value="IolE/XylAMocC-like"/>
</dbReference>
<dbReference type="AlphaFoldDB" id="H8KQ08"/>